<gene>
    <name evidence="1" type="ORF">JAZ04_01295</name>
</gene>
<sequence>MNDMPDEIKQFQVQMIGPMGVVRVNGKSQRFIEEATSRLALERRLAERMMDIDPIKGSSLYKGRFIGCWIDVRELPDPQETLELALSTIR</sequence>
<reference evidence="1" key="1">
    <citation type="journal article" date="2021" name="Proc. Natl. Acad. Sci. U.S.A.">
        <title>Global biogeography of chemosynthetic symbionts reveals both localized and globally distributed symbiont groups. .</title>
        <authorList>
            <person name="Osvatic J.T."/>
            <person name="Wilkins L.G.E."/>
            <person name="Leibrecht L."/>
            <person name="Leray M."/>
            <person name="Zauner S."/>
            <person name="Polzin J."/>
            <person name="Camacho Y."/>
            <person name="Gros O."/>
            <person name="van Gils J.A."/>
            <person name="Eisen J.A."/>
            <person name="Petersen J.M."/>
            <person name="Yuen B."/>
        </authorList>
    </citation>
    <scope>NUCLEOTIDE SEQUENCE</scope>
    <source>
        <strain evidence="1">MAGL173</strain>
    </source>
</reference>
<proteinExistence type="predicted"/>
<accession>A0A9E4K2F4</accession>
<comment type="caution">
    <text evidence="1">The sequence shown here is derived from an EMBL/GenBank/DDBJ whole genome shotgun (WGS) entry which is preliminary data.</text>
</comment>
<dbReference type="Proteomes" id="UP000886687">
    <property type="component" value="Unassembled WGS sequence"/>
</dbReference>
<dbReference type="AlphaFoldDB" id="A0A9E4K2F4"/>
<name>A0A9E4K2F4_9GAMM</name>
<evidence type="ECO:0000313" key="2">
    <source>
        <dbReference type="Proteomes" id="UP000886687"/>
    </source>
</evidence>
<organism evidence="1 2">
    <name type="scientific">Candidatus Thiodiazotropha lotti</name>
    <dbReference type="NCBI Taxonomy" id="2792787"/>
    <lineage>
        <taxon>Bacteria</taxon>
        <taxon>Pseudomonadati</taxon>
        <taxon>Pseudomonadota</taxon>
        <taxon>Gammaproteobacteria</taxon>
        <taxon>Chromatiales</taxon>
        <taxon>Sedimenticolaceae</taxon>
        <taxon>Candidatus Thiodiazotropha</taxon>
    </lineage>
</organism>
<protein>
    <submittedName>
        <fullName evidence="1">Uncharacterized protein</fullName>
    </submittedName>
</protein>
<dbReference type="EMBL" id="JAEPDI010000001">
    <property type="protein sequence ID" value="MCG7937481.1"/>
    <property type="molecule type" value="Genomic_DNA"/>
</dbReference>
<evidence type="ECO:0000313" key="1">
    <source>
        <dbReference type="EMBL" id="MCG7937481.1"/>
    </source>
</evidence>